<comment type="catalytic activity">
    <reaction evidence="18">
        <text>L-threonyl-[protein] + ATP = O-phospho-L-threonyl-[protein] + ADP + H(+)</text>
        <dbReference type="Rhea" id="RHEA:46608"/>
        <dbReference type="Rhea" id="RHEA-COMP:11060"/>
        <dbReference type="Rhea" id="RHEA-COMP:11605"/>
        <dbReference type="ChEBI" id="CHEBI:15378"/>
        <dbReference type="ChEBI" id="CHEBI:30013"/>
        <dbReference type="ChEBI" id="CHEBI:30616"/>
        <dbReference type="ChEBI" id="CHEBI:61977"/>
        <dbReference type="ChEBI" id="CHEBI:456216"/>
        <dbReference type="EC" id="2.7.11.1"/>
    </reaction>
</comment>
<dbReference type="PROSITE" id="PS50011">
    <property type="entry name" value="PROTEIN_KINASE_DOM"/>
    <property type="match status" value="1"/>
</dbReference>
<evidence type="ECO:0000256" key="9">
    <source>
        <dbReference type="ARBA" id="ARBA00022729"/>
    </source>
</evidence>
<feature type="binding site" evidence="20">
    <location>
        <position position="349"/>
    </location>
    <ligand>
        <name>ATP</name>
        <dbReference type="ChEBI" id="CHEBI:30616"/>
    </ligand>
</feature>
<gene>
    <name evidence="23" type="ORF">TSUD_174500</name>
</gene>
<evidence type="ECO:0000256" key="3">
    <source>
        <dbReference type="ARBA" id="ARBA00012513"/>
    </source>
</evidence>
<dbReference type="AlphaFoldDB" id="A0A2Z6NPN5"/>
<dbReference type="EMBL" id="DF974195">
    <property type="protein sequence ID" value="GAU46274.1"/>
    <property type="molecule type" value="Genomic_DNA"/>
</dbReference>
<evidence type="ECO:0000256" key="21">
    <source>
        <dbReference type="SAM" id="Phobius"/>
    </source>
</evidence>
<keyword evidence="17" id="KW-0325">Glycoprotein</keyword>
<dbReference type="GO" id="GO:0016020">
    <property type="term" value="C:membrane"/>
    <property type="evidence" value="ECO:0007669"/>
    <property type="project" value="UniProtKB-SubCell"/>
</dbReference>
<keyword evidence="13 20" id="KW-0067">ATP-binding</keyword>
<dbReference type="PROSITE" id="PS00109">
    <property type="entry name" value="PROTEIN_KINASE_TYR"/>
    <property type="match status" value="1"/>
</dbReference>
<evidence type="ECO:0000256" key="4">
    <source>
        <dbReference type="ARBA" id="ARBA00022527"/>
    </source>
</evidence>
<dbReference type="InterPro" id="IPR017441">
    <property type="entry name" value="Protein_kinase_ATP_BS"/>
</dbReference>
<comment type="subcellular location">
    <subcellularLocation>
        <location evidence="1">Membrane</location>
        <topology evidence="1">Single-pass type I membrane protein</topology>
    </subcellularLocation>
</comment>
<evidence type="ECO:0000256" key="17">
    <source>
        <dbReference type="ARBA" id="ARBA00023180"/>
    </source>
</evidence>
<feature type="transmembrane region" description="Helical" evidence="21">
    <location>
        <begin position="251"/>
        <end position="271"/>
    </location>
</feature>
<dbReference type="SUPFAM" id="SSF52058">
    <property type="entry name" value="L domain-like"/>
    <property type="match status" value="1"/>
</dbReference>
<evidence type="ECO:0000256" key="10">
    <source>
        <dbReference type="ARBA" id="ARBA00022737"/>
    </source>
</evidence>
<name>A0A2Z6NPN5_TRISU</name>
<evidence type="ECO:0000256" key="18">
    <source>
        <dbReference type="ARBA" id="ARBA00047899"/>
    </source>
</evidence>
<keyword evidence="15 21" id="KW-0472">Membrane</keyword>
<feature type="domain" description="Protein kinase" evidence="22">
    <location>
        <begin position="320"/>
        <end position="599"/>
    </location>
</feature>
<dbReference type="FunFam" id="1.10.510.10:FF:000445">
    <property type="entry name" value="MDIS1-interacting receptor like kinase 2"/>
    <property type="match status" value="1"/>
</dbReference>
<comment type="catalytic activity">
    <reaction evidence="19">
        <text>L-seryl-[protein] + ATP = O-phospho-L-seryl-[protein] + ADP + H(+)</text>
        <dbReference type="Rhea" id="RHEA:17989"/>
        <dbReference type="Rhea" id="RHEA-COMP:9863"/>
        <dbReference type="Rhea" id="RHEA-COMP:11604"/>
        <dbReference type="ChEBI" id="CHEBI:15378"/>
        <dbReference type="ChEBI" id="CHEBI:29999"/>
        <dbReference type="ChEBI" id="CHEBI:30616"/>
        <dbReference type="ChEBI" id="CHEBI:83421"/>
        <dbReference type="ChEBI" id="CHEBI:456216"/>
        <dbReference type="EC" id="2.7.11.1"/>
    </reaction>
</comment>
<evidence type="ECO:0000256" key="1">
    <source>
        <dbReference type="ARBA" id="ARBA00004479"/>
    </source>
</evidence>
<dbReference type="InterPro" id="IPR032675">
    <property type="entry name" value="LRR_dom_sf"/>
</dbReference>
<evidence type="ECO:0000256" key="12">
    <source>
        <dbReference type="ARBA" id="ARBA00022777"/>
    </source>
</evidence>
<dbReference type="Gene3D" id="1.10.510.10">
    <property type="entry name" value="Transferase(Phosphotransferase) domain 1"/>
    <property type="match status" value="1"/>
</dbReference>
<evidence type="ECO:0000313" key="24">
    <source>
        <dbReference type="Proteomes" id="UP000242715"/>
    </source>
</evidence>
<keyword evidence="7" id="KW-0808">Transferase</keyword>
<keyword evidence="6" id="KW-0433">Leucine-rich repeat</keyword>
<dbReference type="PROSITE" id="PS00107">
    <property type="entry name" value="PROTEIN_KINASE_ATP"/>
    <property type="match status" value="1"/>
</dbReference>
<dbReference type="Proteomes" id="UP000242715">
    <property type="component" value="Unassembled WGS sequence"/>
</dbReference>
<dbReference type="Gene3D" id="3.30.200.20">
    <property type="entry name" value="Phosphorylase Kinase, domain 1"/>
    <property type="match status" value="1"/>
</dbReference>
<keyword evidence="24" id="KW-1185">Reference proteome</keyword>
<dbReference type="PANTHER" id="PTHR48005:SF70">
    <property type="entry name" value="MDIS1-INTERACTING RECEPTOR LIKE KINASE 2-LIKE"/>
    <property type="match status" value="1"/>
</dbReference>
<dbReference type="Pfam" id="PF00560">
    <property type="entry name" value="LRR_1"/>
    <property type="match status" value="2"/>
</dbReference>
<evidence type="ECO:0000256" key="5">
    <source>
        <dbReference type="ARBA" id="ARBA00022553"/>
    </source>
</evidence>
<evidence type="ECO:0000259" key="22">
    <source>
        <dbReference type="PROSITE" id="PS50011"/>
    </source>
</evidence>
<dbReference type="InterPro" id="IPR000719">
    <property type="entry name" value="Prot_kinase_dom"/>
</dbReference>
<keyword evidence="8 21" id="KW-0812">Transmembrane</keyword>
<evidence type="ECO:0000256" key="19">
    <source>
        <dbReference type="ARBA" id="ARBA00048679"/>
    </source>
</evidence>
<comment type="similarity">
    <text evidence="2">Belongs to the RLP family.</text>
</comment>
<dbReference type="InterPro" id="IPR001611">
    <property type="entry name" value="Leu-rich_rpt"/>
</dbReference>
<keyword evidence="11 20" id="KW-0547">Nucleotide-binding</keyword>
<evidence type="ECO:0000313" key="23">
    <source>
        <dbReference type="EMBL" id="GAU46274.1"/>
    </source>
</evidence>
<keyword evidence="16" id="KW-0675">Receptor</keyword>
<dbReference type="OrthoDB" id="676979at2759"/>
<keyword evidence="12" id="KW-0418">Kinase</keyword>
<dbReference type="PANTHER" id="PTHR48005">
    <property type="entry name" value="LEUCINE RICH REPEAT KINASE 2"/>
    <property type="match status" value="1"/>
</dbReference>
<reference evidence="24" key="1">
    <citation type="journal article" date="2017" name="Front. Plant Sci.">
        <title>Climate Clever Clovers: New Paradigm to Reduce the Environmental Footprint of Ruminants by Breeding Low Methanogenic Forages Utilizing Haplotype Variation.</title>
        <authorList>
            <person name="Kaur P."/>
            <person name="Appels R."/>
            <person name="Bayer P.E."/>
            <person name="Keeble-Gagnere G."/>
            <person name="Wang J."/>
            <person name="Hirakawa H."/>
            <person name="Shirasawa K."/>
            <person name="Vercoe P."/>
            <person name="Stefanova K."/>
            <person name="Durmic Z."/>
            <person name="Nichols P."/>
            <person name="Revell C."/>
            <person name="Isobe S.N."/>
            <person name="Edwards D."/>
            <person name="Erskine W."/>
        </authorList>
    </citation>
    <scope>NUCLEOTIDE SEQUENCE [LARGE SCALE GENOMIC DNA]</scope>
    <source>
        <strain evidence="24">cv. Daliak</strain>
    </source>
</reference>
<dbReference type="Gene3D" id="3.80.10.10">
    <property type="entry name" value="Ribonuclease Inhibitor"/>
    <property type="match status" value="1"/>
</dbReference>
<dbReference type="Pfam" id="PF13855">
    <property type="entry name" value="LRR_8"/>
    <property type="match status" value="2"/>
</dbReference>
<dbReference type="FunFam" id="3.30.200.20:FF:000309">
    <property type="entry name" value="Leucine-rich repeat receptor protein kinase MSP1"/>
    <property type="match status" value="1"/>
</dbReference>
<evidence type="ECO:0000256" key="14">
    <source>
        <dbReference type="ARBA" id="ARBA00022989"/>
    </source>
</evidence>
<evidence type="ECO:0000256" key="6">
    <source>
        <dbReference type="ARBA" id="ARBA00022614"/>
    </source>
</evidence>
<keyword evidence="14 21" id="KW-1133">Transmembrane helix</keyword>
<dbReference type="SUPFAM" id="SSF56112">
    <property type="entry name" value="Protein kinase-like (PK-like)"/>
    <property type="match status" value="1"/>
</dbReference>
<dbReference type="InterPro" id="IPR051420">
    <property type="entry name" value="Ser_Thr_Kinases_DiverseReg"/>
</dbReference>
<keyword evidence="10" id="KW-0677">Repeat</keyword>
<dbReference type="GO" id="GO:0004674">
    <property type="term" value="F:protein serine/threonine kinase activity"/>
    <property type="evidence" value="ECO:0007669"/>
    <property type="project" value="UniProtKB-KW"/>
</dbReference>
<dbReference type="EC" id="2.7.11.1" evidence="3"/>
<dbReference type="FunFam" id="3.80.10.10:FF:000041">
    <property type="entry name" value="LRR receptor-like serine/threonine-protein kinase ERECTA"/>
    <property type="match status" value="1"/>
</dbReference>
<dbReference type="InterPro" id="IPR011009">
    <property type="entry name" value="Kinase-like_dom_sf"/>
</dbReference>
<evidence type="ECO:0000256" key="15">
    <source>
        <dbReference type="ARBA" id="ARBA00023136"/>
    </source>
</evidence>
<evidence type="ECO:0000256" key="2">
    <source>
        <dbReference type="ARBA" id="ARBA00009592"/>
    </source>
</evidence>
<evidence type="ECO:0000256" key="8">
    <source>
        <dbReference type="ARBA" id="ARBA00022692"/>
    </source>
</evidence>
<evidence type="ECO:0000256" key="16">
    <source>
        <dbReference type="ARBA" id="ARBA00023170"/>
    </source>
</evidence>
<dbReference type="InterPro" id="IPR008266">
    <property type="entry name" value="Tyr_kinase_AS"/>
</dbReference>
<evidence type="ECO:0000256" key="11">
    <source>
        <dbReference type="ARBA" id="ARBA00022741"/>
    </source>
</evidence>
<organism evidence="23 24">
    <name type="scientific">Trifolium subterraneum</name>
    <name type="common">Subterranean clover</name>
    <dbReference type="NCBI Taxonomy" id="3900"/>
    <lineage>
        <taxon>Eukaryota</taxon>
        <taxon>Viridiplantae</taxon>
        <taxon>Streptophyta</taxon>
        <taxon>Embryophyta</taxon>
        <taxon>Tracheophyta</taxon>
        <taxon>Spermatophyta</taxon>
        <taxon>Magnoliopsida</taxon>
        <taxon>eudicotyledons</taxon>
        <taxon>Gunneridae</taxon>
        <taxon>Pentapetalae</taxon>
        <taxon>rosids</taxon>
        <taxon>fabids</taxon>
        <taxon>Fabales</taxon>
        <taxon>Fabaceae</taxon>
        <taxon>Papilionoideae</taxon>
        <taxon>50 kb inversion clade</taxon>
        <taxon>NPAAA clade</taxon>
        <taxon>Hologalegina</taxon>
        <taxon>IRL clade</taxon>
        <taxon>Trifolieae</taxon>
        <taxon>Trifolium</taxon>
    </lineage>
</organism>
<keyword evidence="5" id="KW-0597">Phosphoprotein</keyword>
<dbReference type="GO" id="GO:0005524">
    <property type="term" value="F:ATP binding"/>
    <property type="evidence" value="ECO:0007669"/>
    <property type="project" value="UniProtKB-UniRule"/>
</dbReference>
<sequence length="599" mass="66261">MELDGNNFYGHLSSNWGKFHNLTQLHISKTNISGCIPPELSEAPNLYSIDLSSNHLTGNIPKELRNLTLLSILQISNNHLSGNVPVQIASLYELDTLDLAGNNLSGFITKQLANLPKLWNLNLSHNKFIGNIPVEFGQLKVLRSLDLSGNLLDGTIPPMLTELKYLETLNLAHNSLSGLIPSGFDQMLSLTFVDISYNQLEGPLPNIRAFNNATIEVLRNNKGLCGNVYGLESCPTSRSGSHHHSHHISKVLLIVLPLITVGTVMLALIYYKFSYHLFQTSTTNENQVGGNISVLQDVFTIWNFDGKVVYENIVDATEEFDDKHLIGVGGHGSVYKAKLQTGQVVAVKKLHSVANGGNSNLKSFTNEIQTLTEIRHRNVVKLYGFCSHSQLSFLVYEFIEKGSLEKILIDDEQAIAFDWNKRINVIKDVANALCYMHHDCSLPIVHRDISSKNILLDMECVARVSDFGTAKLLNLNLTNSTSFACTFGYAAPELAYTTRVNEKCDVYSFGVLALEILFGEHPGDVVSLWTIVDAMLLMDKLDQRLPHPLNPIIEELVAIAVIALACLTESPQSRPTMKQVSKDLAGFQGDCNLAVVLHQ</sequence>
<evidence type="ECO:0000256" key="20">
    <source>
        <dbReference type="PROSITE-ProRule" id="PRU10141"/>
    </source>
</evidence>
<keyword evidence="9" id="KW-0732">Signal</keyword>
<accession>A0A2Z6NPN5</accession>
<evidence type="ECO:0000256" key="13">
    <source>
        <dbReference type="ARBA" id="ARBA00022840"/>
    </source>
</evidence>
<dbReference type="Pfam" id="PF00069">
    <property type="entry name" value="Pkinase"/>
    <property type="match status" value="1"/>
</dbReference>
<evidence type="ECO:0000256" key="7">
    <source>
        <dbReference type="ARBA" id="ARBA00022679"/>
    </source>
</evidence>
<protein>
    <recommendedName>
        <fullName evidence="3">non-specific serine/threonine protein kinase</fullName>
        <ecNumber evidence="3">2.7.11.1</ecNumber>
    </recommendedName>
</protein>
<keyword evidence="4" id="KW-0723">Serine/threonine-protein kinase</keyword>
<dbReference type="FunFam" id="3.80.10.10:FF:000111">
    <property type="entry name" value="LRR receptor-like serine/threonine-protein kinase ERECTA"/>
    <property type="match status" value="1"/>
</dbReference>
<proteinExistence type="inferred from homology"/>